<comment type="caution">
    <text evidence="6">The sequence shown here is derived from an EMBL/GenBank/DDBJ whole genome shotgun (WGS) entry which is preliminary data.</text>
</comment>
<dbReference type="RefSeq" id="WP_187244905.1">
    <property type="nucleotide sequence ID" value="NZ_BAAAOK010000001.1"/>
</dbReference>
<keyword evidence="4" id="KW-0732">Signal</keyword>
<dbReference type="PANTHER" id="PTHR10628">
    <property type="entry name" value="SIALIDASE"/>
    <property type="match status" value="1"/>
</dbReference>
<feature type="domain" description="Sialidase" evidence="5">
    <location>
        <begin position="66"/>
        <end position="373"/>
    </location>
</feature>
<dbReference type="InterPro" id="IPR036278">
    <property type="entry name" value="Sialidase_sf"/>
</dbReference>
<gene>
    <name evidence="6" type="ORF">HKK74_20730</name>
</gene>
<evidence type="ECO:0000256" key="4">
    <source>
        <dbReference type="SAM" id="SignalP"/>
    </source>
</evidence>
<comment type="similarity">
    <text evidence="2">Belongs to the glycosyl hydrolase 33 family.</text>
</comment>
<keyword evidence="7" id="KW-1185">Reference proteome</keyword>
<dbReference type="PANTHER" id="PTHR10628:SF30">
    <property type="entry name" value="EXO-ALPHA-SIALIDASE"/>
    <property type="match status" value="1"/>
</dbReference>
<feature type="signal peptide" evidence="4">
    <location>
        <begin position="1"/>
        <end position="31"/>
    </location>
</feature>
<dbReference type="InterPro" id="IPR026856">
    <property type="entry name" value="Sialidase_fam"/>
</dbReference>
<evidence type="ECO:0000256" key="1">
    <source>
        <dbReference type="ARBA" id="ARBA00000427"/>
    </source>
</evidence>
<accession>A0ABR7LSS0</accession>
<proteinExistence type="inferred from homology"/>
<dbReference type="Proteomes" id="UP000805614">
    <property type="component" value="Unassembled WGS sequence"/>
</dbReference>
<evidence type="ECO:0000313" key="6">
    <source>
        <dbReference type="EMBL" id="MBC6467900.1"/>
    </source>
</evidence>
<dbReference type="SUPFAM" id="SSF50939">
    <property type="entry name" value="Sialidases"/>
    <property type="match status" value="1"/>
</dbReference>
<name>A0ABR7LSS0_9ACTN</name>
<evidence type="ECO:0000259" key="5">
    <source>
        <dbReference type="Pfam" id="PF13088"/>
    </source>
</evidence>
<dbReference type="EMBL" id="JABVEC010000015">
    <property type="protein sequence ID" value="MBC6467900.1"/>
    <property type="molecule type" value="Genomic_DNA"/>
</dbReference>
<comment type="catalytic activity">
    <reaction evidence="1">
        <text>Hydrolysis of alpha-(2-&gt;3)-, alpha-(2-&gt;6)-, alpha-(2-&gt;8)- glycosidic linkages of terminal sialic acid residues in oligosaccharides, glycoproteins, glycolipids, colominic acid and synthetic substrates.</text>
        <dbReference type="EC" id="3.2.1.18"/>
    </reaction>
</comment>
<dbReference type="Pfam" id="PF13088">
    <property type="entry name" value="BNR_2"/>
    <property type="match status" value="1"/>
</dbReference>
<evidence type="ECO:0000313" key="7">
    <source>
        <dbReference type="Proteomes" id="UP000805614"/>
    </source>
</evidence>
<evidence type="ECO:0000256" key="3">
    <source>
        <dbReference type="ARBA" id="ARBA00012733"/>
    </source>
</evidence>
<reference evidence="6 7" key="1">
    <citation type="submission" date="2020-06" db="EMBL/GenBank/DDBJ databases">
        <title>Actinomadura xiongansis sp. nov., isolated from soil of Baiyangdian.</title>
        <authorList>
            <person name="Zhang X."/>
        </authorList>
    </citation>
    <scope>NUCLEOTIDE SEQUENCE [LARGE SCALE GENOMIC DNA]</scope>
    <source>
        <strain evidence="6 7">HBUM206468</strain>
    </source>
</reference>
<sequence length="402" mass="42163">MPALNRRSALAASFAAALTAGVVTSASPASGAEPGRQRCEVSVPYKSGTEGYSGFRIPAVVATKSGELLAFAEGRRSGLGDAGDIDTVVKRSADGGCTWGSLKVVEDSGPNTSGNPAPVVTESGRVVLLTTYNGGTATEAAILRGQVPPEQSRRVFVQYSDDDGATWSDSREITADTKLADWRWYATAPGHAIRLTRGEHAGRLVVPANHSIAPPAGSPDLGSEAKYYGGHSLYSDDDGRTWHIGYVDDNPDGYINVNETTAAELPDGRVYFNTRDHNGTAPGTRADAYSLDGGRTLKAPFRPQATLAGPVVEGSVLQLKGNNAPLLYAGPADPGSRAVMTIRASDDQGVTWRSARALSGVPAAYSDLVQLDAKTVGVLYETGDAGPYETITFHRVPLRDLG</sequence>
<dbReference type="EC" id="3.2.1.18" evidence="3"/>
<dbReference type="PROSITE" id="PS51318">
    <property type="entry name" value="TAT"/>
    <property type="match status" value="1"/>
</dbReference>
<dbReference type="InterPro" id="IPR011040">
    <property type="entry name" value="Sialidase"/>
</dbReference>
<organism evidence="6 7">
    <name type="scientific">Actinomadura alba</name>
    <dbReference type="NCBI Taxonomy" id="406431"/>
    <lineage>
        <taxon>Bacteria</taxon>
        <taxon>Bacillati</taxon>
        <taxon>Actinomycetota</taxon>
        <taxon>Actinomycetes</taxon>
        <taxon>Streptosporangiales</taxon>
        <taxon>Thermomonosporaceae</taxon>
        <taxon>Actinomadura</taxon>
    </lineage>
</organism>
<dbReference type="Gene3D" id="2.120.10.10">
    <property type="match status" value="1"/>
</dbReference>
<protein>
    <recommendedName>
        <fullName evidence="3">exo-alpha-sialidase</fullName>
        <ecNumber evidence="3">3.2.1.18</ecNumber>
    </recommendedName>
</protein>
<evidence type="ECO:0000256" key="2">
    <source>
        <dbReference type="ARBA" id="ARBA00009348"/>
    </source>
</evidence>
<feature type="chain" id="PRO_5045046434" description="exo-alpha-sialidase" evidence="4">
    <location>
        <begin position="32"/>
        <end position="402"/>
    </location>
</feature>
<dbReference type="InterPro" id="IPR006311">
    <property type="entry name" value="TAT_signal"/>
</dbReference>
<dbReference type="CDD" id="cd15482">
    <property type="entry name" value="Sialidase_non-viral"/>
    <property type="match status" value="1"/>
</dbReference>